<evidence type="ECO:0000313" key="2">
    <source>
        <dbReference type="EMBL" id="SDU29008.1"/>
    </source>
</evidence>
<dbReference type="SUPFAM" id="SSF52821">
    <property type="entry name" value="Rhodanese/Cell cycle control phosphatase"/>
    <property type="match status" value="1"/>
</dbReference>
<dbReference type="PROSITE" id="PS50206">
    <property type="entry name" value="RHODANESE_3"/>
    <property type="match status" value="1"/>
</dbReference>
<dbReference type="SMART" id="SM00450">
    <property type="entry name" value="RHOD"/>
    <property type="match status" value="1"/>
</dbReference>
<keyword evidence="2" id="KW-0808">Transferase</keyword>
<dbReference type="GO" id="GO:0016740">
    <property type="term" value="F:transferase activity"/>
    <property type="evidence" value="ECO:0007669"/>
    <property type="project" value="UniProtKB-KW"/>
</dbReference>
<organism evidence="2 3">
    <name type="scientific">Nitrosomonas ureae</name>
    <dbReference type="NCBI Taxonomy" id="44577"/>
    <lineage>
        <taxon>Bacteria</taxon>
        <taxon>Pseudomonadati</taxon>
        <taxon>Pseudomonadota</taxon>
        <taxon>Betaproteobacteria</taxon>
        <taxon>Nitrosomonadales</taxon>
        <taxon>Nitrosomonadaceae</taxon>
        <taxon>Nitrosomonas</taxon>
    </lineage>
</organism>
<dbReference type="InterPro" id="IPR050229">
    <property type="entry name" value="GlpE_sulfurtransferase"/>
</dbReference>
<dbReference type="InterPro" id="IPR036873">
    <property type="entry name" value="Rhodanese-like_dom_sf"/>
</dbReference>
<sequence length="126" mass="14061">MQHNPGFLKLVEEVKKRIKECTVGDVHAKLIQGIQFHFIDVREDHEFLIDHAAGARHLGKGIIERDIETVIPEKNTLIILYCGGGYRSALVADTLQLMGYKNVLSLVGGIKALRDAGFPLKRNESI</sequence>
<dbReference type="AlphaFoldDB" id="A0A1H2HBU9"/>
<dbReference type="KEGG" id="nur:ATY38_13745"/>
<dbReference type="CDD" id="cd00158">
    <property type="entry name" value="RHOD"/>
    <property type="match status" value="1"/>
</dbReference>
<accession>A0A1H2HBU9</accession>
<dbReference type="PANTHER" id="PTHR43031">
    <property type="entry name" value="FAD-DEPENDENT OXIDOREDUCTASE"/>
    <property type="match status" value="1"/>
</dbReference>
<dbReference type="PANTHER" id="PTHR43031:SF1">
    <property type="entry name" value="PYRIDINE NUCLEOTIDE-DISULPHIDE OXIDOREDUCTASE"/>
    <property type="match status" value="1"/>
</dbReference>
<name>A0A1H2HBU9_9PROT</name>
<dbReference type="EMBL" id="FNLN01000044">
    <property type="protein sequence ID" value="SDU29008.1"/>
    <property type="molecule type" value="Genomic_DNA"/>
</dbReference>
<dbReference type="Pfam" id="PF00581">
    <property type="entry name" value="Rhodanese"/>
    <property type="match status" value="1"/>
</dbReference>
<evidence type="ECO:0000259" key="1">
    <source>
        <dbReference type="PROSITE" id="PS50206"/>
    </source>
</evidence>
<gene>
    <name evidence="2" type="ORF">SAMN05216406_14425</name>
</gene>
<keyword evidence="3" id="KW-1185">Reference proteome</keyword>
<dbReference type="RefSeq" id="WP_062559790.1">
    <property type="nucleotide sequence ID" value="NZ_CP013341.1"/>
</dbReference>
<reference evidence="3" key="1">
    <citation type="submission" date="2016-10" db="EMBL/GenBank/DDBJ databases">
        <authorList>
            <person name="Varghese N."/>
            <person name="Submissions S."/>
        </authorList>
    </citation>
    <scope>NUCLEOTIDE SEQUENCE [LARGE SCALE GENOMIC DNA]</scope>
    <source>
        <strain evidence="3">Nm10</strain>
    </source>
</reference>
<dbReference type="Proteomes" id="UP000182882">
    <property type="component" value="Unassembled WGS sequence"/>
</dbReference>
<protein>
    <submittedName>
        <fullName evidence="2">Rhodanese-related sulfurtransferase</fullName>
    </submittedName>
</protein>
<dbReference type="Gene3D" id="3.40.250.10">
    <property type="entry name" value="Rhodanese-like domain"/>
    <property type="match status" value="1"/>
</dbReference>
<proteinExistence type="predicted"/>
<evidence type="ECO:0000313" key="3">
    <source>
        <dbReference type="Proteomes" id="UP000182882"/>
    </source>
</evidence>
<dbReference type="InterPro" id="IPR001763">
    <property type="entry name" value="Rhodanese-like_dom"/>
</dbReference>
<feature type="domain" description="Rhodanese" evidence="1">
    <location>
        <begin position="32"/>
        <end position="122"/>
    </location>
</feature>